<feature type="domain" description="Phospholipid/glycerol acyltransferase" evidence="7">
    <location>
        <begin position="93"/>
        <end position="210"/>
    </location>
</feature>
<dbReference type="InterPro" id="IPR002123">
    <property type="entry name" value="Plipid/glycerol_acylTrfase"/>
</dbReference>
<comment type="domain">
    <text evidence="5">The HXXXXD motif is essential for acyltransferase activity and may constitute the binding site for the phosphate moiety of the glycerol-3-phosphate.</text>
</comment>
<reference evidence="8 9" key="1">
    <citation type="submission" date="2024-08" db="EMBL/GenBank/DDBJ databases">
        <authorList>
            <person name="Will J Nash"/>
            <person name="Angela Man"/>
            <person name="Seanna McTaggart"/>
            <person name="Kendall Baker"/>
            <person name="Tom Barker"/>
            <person name="Leah Catchpole"/>
            <person name="Alex Durrant"/>
            <person name="Karim Gharbi"/>
            <person name="Naomi Irish"/>
            <person name="Gemy Kaithakottil"/>
            <person name="Debby Ku"/>
            <person name="Aaliyah Providence"/>
            <person name="Felix Shaw"/>
            <person name="David Swarbreck"/>
            <person name="Chris Watkins"/>
            <person name="Ann M. McCartney"/>
            <person name="Giulio Formenti"/>
            <person name="Alice Mouton"/>
            <person name="Noel Vella"/>
            <person name="Bjorn M von Reumont"/>
            <person name="Adriana Vella"/>
            <person name="Wilfried Haerty"/>
        </authorList>
    </citation>
    <scope>NUCLEOTIDE SEQUENCE [LARGE SCALE GENOMIC DNA]</scope>
</reference>
<keyword evidence="6" id="KW-0472">Membrane</keyword>
<evidence type="ECO:0000256" key="1">
    <source>
        <dbReference type="ARBA" id="ARBA00004728"/>
    </source>
</evidence>
<dbReference type="PANTHER" id="PTHR10434:SF11">
    <property type="entry name" value="1-ACYL-SN-GLYCEROL-3-PHOSPHATE ACYLTRANSFERASE"/>
    <property type="match status" value="1"/>
</dbReference>
<evidence type="ECO:0000256" key="5">
    <source>
        <dbReference type="RuleBase" id="RU361267"/>
    </source>
</evidence>
<accession>A0ABP1P403</accession>
<keyword evidence="6" id="KW-1133">Transmembrane helix</keyword>
<dbReference type="EC" id="2.3.1.51" evidence="5"/>
<evidence type="ECO:0000313" key="9">
    <source>
        <dbReference type="Proteomes" id="UP001642520"/>
    </source>
</evidence>
<keyword evidence="5" id="KW-0443">Lipid metabolism</keyword>
<dbReference type="EMBL" id="CAXAJV020001296">
    <property type="protein sequence ID" value="CAL7947964.1"/>
    <property type="molecule type" value="Genomic_DNA"/>
</dbReference>
<proteinExistence type="inferred from homology"/>
<dbReference type="CDD" id="cd07989">
    <property type="entry name" value="LPLAT_AGPAT-like"/>
    <property type="match status" value="1"/>
</dbReference>
<dbReference type="Pfam" id="PF01553">
    <property type="entry name" value="Acyltransferase"/>
    <property type="match status" value="1"/>
</dbReference>
<feature type="transmembrane region" description="Helical" evidence="6">
    <location>
        <begin position="6"/>
        <end position="21"/>
    </location>
</feature>
<evidence type="ECO:0000256" key="4">
    <source>
        <dbReference type="ARBA" id="ARBA00023315"/>
    </source>
</evidence>
<sequence length="274" mass="31652">MAPSCFEVILVGFILVLPFLFEMSRTFRYYFKFLLYYGYVMMFSIILLPIMLLRPWNVKNLILASSMCSCLTNFLGVRWELRGREHLEQERACIIVANHQSSLDILGMFQIWPVMEKCTVVAKKEIFYAWPFGLSAWLSGLIFIDRMNSDKARSVINTATNYIKDKKIKLWIFPEGTRHNTGQIHPFKKGAFHVAINSQLPILPVVFSSYYFLSSEEKRFDSGRVIITSLPPISTEGLNTDDIEYLMEKTHNVMMEVLRATNCEVQFSSASATF</sequence>
<keyword evidence="5" id="KW-0594">Phospholipid biosynthesis</keyword>
<keyword evidence="4 5" id="KW-0012">Acyltransferase</keyword>
<dbReference type="SMART" id="SM00563">
    <property type="entry name" value="PlsC"/>
    <property type="match status" value="1"/>
</dbReference>
<dbReference type="NCBIfam" id="TIGR00530">
    <property type="entry name" value="AGP_acyltrn"/>
    <property type="match status" value="1"/>
</dbReference>
<feature type="transmembrane region" description="Helical" evidence="6">
    <location>
        <begin position="126"/>
        <end position="144"/>
    </location>
</feature>
<comment type="similarity">
    <text evidence="2 5">Belongs to the 1-acyl-sn-glycerol-3-phosphate acyltransferase family.</text>
</comment>
<organism evidence="8 9">
    <name type="scientific">Xylocopa violacea</name>
    <name type="common">Violet carpenter bee</name>
    <name type="synonym">Apis violacea</name>
    <dbReference type="NCBI Taxonomy" id="135666"/>
    <lineage>
        <taxon>Eukaryota</taxon>
        <taxon>Metazoa</taxon>
        <taxon>Ecdysozoa</taxon>
        <taxon>Arthropoda</taxon>
        <taxon>Hexapoda</taxon>
        <taxon>Insecta</taxon>
        <taxon>Pterygota</taxon>
        <taxon>Neoptera</taxon>
        <taxon>Endopterygota</taxon>
        <taxon>Hymenoptera</taxon>
        <taxon>Apocrita</taxon>
        <taxon>Aculeata</taxon>
        <taxon>Apoidea</taxon>
        <taxon>Anthophila</taxon>
        <taxon>Apidae</taxon>
        <taxon>Xylocopa</taxon>
        <taxon>Xylocopa</taxon>
    </lineage>
</organism>
<evidence type="ECO:0000313" key="8">
    <source>
        <dbReference type="EMBL" id="CAL7947964.1"/>
    </source>
</evidence>
<protein>
    <recommendedName>
        <fullName evidence="5">1-acyl-sn-glycerol-3-phosphate acyltransferase</fullName>
        <ecNumber evidence="5">2.3.1.51</ecNumber>
    </recommendedName>
</protein>
<dbReference type="SUPFAM" id="SSF69593">
    <property type="entry name" value="Glycerol-3-phosphate (1)-acyltransferase"/>
    <property type="match status" value="1"/>
</dbReference>
<comment type="pathway">
    <text evidence="1">Phospholipid metabolism; CDP-diacylglycerol biosynthesis; CDP-diacylglycerol from sn-glycerol 3-phosphate: step 2/3.</text>
</comment>
<gene>
    <name evidence="8" type="ORF">XYLVIOL_LOCUS8606</name>
</gene>
<keyword evidence="9" id="KW-1185">Reference proteome</keyword>
<evidence type="ECO:0000256" key="3">
    <source>
        <dbReference type="ARBA" id="ARBA00022679"/>
    </source>
</evidence>
<evidence type="ECO:0000259" key="7">
    <source>
        <dbReference type="SMART" id="SM00563"/>
    </source>
</evidence>
<feature type="transmembrane region" description="Helical" evidence="6">
    <location>
        <begin position="33"/>
        <end position="56"/>
    </location>
</feature>
<keyword evidence="6" id="KW-0812">Transmembrane</keyword>
<evidence type="ECO:0000256" key="2">
    <source>
        <dbReference type="ARBA" id="ARBA00008655"/>
    </source>
</evidence>
<comment type="caution">
    <text evidence="8">The sequence shown here is derived from an EMBL/GenBank/DDBJ whole genome shotgun (WGS) entry which is preliminary data.</text>
</comment>
<comment type="catalytic activity">
    <reaction evidence="5">
        <text>a 1-acyl-sn-glycero-3-phosphate + an acyl-CoA = a 1,2-diacyl-sn-glycero-3-phosphate + CoA</text>
        <dbReference type="Rhea" id="RHEA:19709"/>
        <dbReference type="ChEBI" id="CHEBI:57287"/>
        <dbReference type="ChEBI" id="CHEBI:57970"/>
        <dbReference type="ChEBI" id="CHEBI:58342"/>
        <dbReference type="ChEBI" id="CHEBI:58608"/>
        <dbReference type="EC" id="2.3.1.51"/>
    </reaction>
</comment>
<keyword evidence="5" id="KW-0444">Lipid biosynthesis</keyword>
<name>A0ABP1P403_XYLVO</name>
<dbReference type="PANTHER" id="PTHR10434">
    <property type="entry name" value="1-ACYL-SN-GLYCEROL-3-PHOSPHATE ACYLTRANSFERASE"/>
    <property type="match status" value="1"/>
</dbReference>
<keyword evidence="3 5" id="KW-0808">Transferase</keyword>
<evidence type="ECO:0000256" key="6">
    <source>
        <dbReference type="SAM" id="Phobius"/>
    </source>
</evidence>
<keyword evidence="5" id="KW-1208">Phospholipid metabolism</keyword>
<dbReference type="InterPro" id="IPR004552">
    <property type="entry name" value="AGP_acyltrans"/>
</dbReference>
<dbReference type="Proteomes" id="UP001642520">
    <property type="component" value="Unassembled WGS sequence"/>
</dbReference>